<reference evidence="6 7" key="1">
    <citation type="submission" date="2020-08" db="EMBL/GenBank/DDBJ databases">
        <title>Genome public.</title>
        <authorList>
            <person name="Liu C."/>
            <person name="Sun Q."/>
        </authorList>
    </citation>
    <scope>NUCLEOTIDE SEQUENCE [LARGE SCALE GENOMIC DNA]</scope>
    <source>
        <strain evidence="6 7">New-7</strain>
    </source>
</reference>
<dbReference type="PANTHER" id="PTHR33307">
    <property type="entry name" value="ALPHA-RHAMNOSIDASE (EUROFUNG)"/>
    <property type="match status" value="1"/>
</dbReference>
<protein>
    <recommendedName>
        <fullName evidence="2">alpha-L-rhamnosidase</fullName>
        <ecNumber evidence="2">3.2.1.40</ecNumber>
    </recommendedName>
</protein>
<keyword evidence="7" id="KW-1185">Reference proteome</keyword>
<evidence type="ECO:0000256" key="2">
    <source>
        <dbReference type="ARBA" id="ARBA00012652"/>
    </source>
</evidence>
<evidence type="ECO:0000256" key="1">
    <source>
        <dbReference type="ARBA" id="ARBA00001445"/>
    </source>
</evidence>
<evidence type="ECO:0000259" key="5">
    <source>
        <dbReference type="Pfam" id="PF17390"/>
    </source>
</evidence>
<name>A0ABR7CJJ9_9BACT</name>
<dbReference type="Gene3D" id="2.60.420.10">
    <property type="entry name" value="Maltose phosphorylase, domain 3"/>
    <property type="match status" value="1"/>
</dbReference>
<evidence type="ECO:0000259" key="4">
    <source>
        <dbReference type="Pfam" id="PF17389"/>
    </source>
</evidence>
<proteinExistence type="predicted"/>
<dbReference type="RefSeq" id="WP_118656371.1">
    <property type="nucleotide sequence ID" value="NZ_JACOOK010000001.1"/>
</dbReference>
<dbReference type="Pfam" id="PF25788">
    <property type="entry name" value="Ig_Rha78A_N"/>
    <property type="match status" value="1"/>
</dbReference>
<dbReference type="InterPro" id="IPR035398">
    <property type="entry name" value="Bac_rhamnosid_C"/>
</dbReference>
<dbReference type="Pfam" id="PF17390">
    <property type="entry name" value="Bac_rhamnosid_C"/>
    <property type="match status" value="1"/>
</dbReference>
<dbReference type="PANTHER" id="PTHR33307:SF6">
    <property type="entry name" value="ALPHA-RHAMNOSIDASE (EUROFUNG)-RELATED"/>
    <property type="match status" value="1"/>
</dbReference>
<dbReference type="EC" id="3.2.1.40" evidence="2"/>
<accession>A0ABR7CJJ9</accession>
<comment type="catalytic activity">
    <reaction evidence="1">
        <text>Hydrolysis of terminal non-reducing alpha-L-rhamnose residues in alpha-L-rhamnosides.</text>
        <dbReference type="EC" id="3.2.1.40"/>
    </reaction>
</comment>
<comment type="caution">
    <text evidence="6">The sequence shown here is derived from an EMBL/GenBank/DDBJ whole genome shotgun (WGS) entry which is preliminary data.</text>
</comment>
<evidence type="ECO:0000313" key="6">
    <source>
        <dbReference type="EMBL" id="MBC5615846.1"/>
    </source>
</evidence>
<sequence length="761" mass="83705">MKKILLPVPALCVGVLLCLSLRGEAPSRLTTDLAEHTDRVWIGGYPSQVTLEQADKIVEPARFVTIGSRRPSFGWQVNDSRSDVMQTACRILLASSPGTLATDSADLWDSGVIPGDRSVAVPYAGKALEPGKIYYWKVMTFNNGNPQPWSAVKAFRTADSLTEYATPAYPLEKTDNGLPKTTQKLSDRLVFADFGYDAFGQLRLTLCSHAGGDTVTVRLGECLKDGRIDPAPGGSRRFLSQRLALLPGIRTYTVKIPADARNTGPQAVRMPDYIGEVYPFRYCEIEGDAIGNGTGIISRQVVNYPFDDLAAEFASSDTTLNQVWELCKYSIKATSFAGLYVDGDRERIPYEADALINQLSHYCVDREYTMARRSHEYLLGNATWPTEWILQSVLIAWYDYLYTGDLRAVKTHYETLKNKTLTALSGTDGFVSLTPEKLTPELYASINLRGQTLKNIVDWPHTGILGLGKAEGGETDGFVFRDVNTVVNAYHYCALELMARMAGAAGESEDSAAYARAAGRLADNFNKQLFNKKTGAYRDGIGTDHCSLHANMFPLCFGLADVKRAQSVADFVKTRGMACSVYGSQFLMDGLYEAGEADYALQLLTSDAERSWYNMIRVGSTISLEAWDDKYKPNQDWNHAWGAAPANIIPRRLMGVVPTEPGFSRIEIRPQPAGLEKASLRIPTIRGDVETAFENTPDRFTLTTVVPANVKADVYLPLPAGTKNYDVTVNGKPAGQTVREGNFIKIADQGSGKNAYILNTK</sequence>
<dbReference type="InterPro" id="IPR012341">
    <property type="entry name" value="6hp_glycosidase-like_sf"/>
</dbReference>
<dbReference type="Proteomes" id="UP000636891">
    <property type="component" value="Unassembled WGS sequence"/>
</dbReference>
<dbReference type="EMBL" id="JACOOK010000001">
    <property type="protein sequence ID" value="MBC5615846.1"/>
    <property type="molecule type" value="Genomic_DNA"/>
</dbReference>
<dbReference type="GO" id="GO:0016787">
    <property type="term" value="F:hydrolase activity"/>
    <property type="evidence" value="ECO:0007669"/>
    <property type="project" value="UniProtKB-KW"/>
</dbReference>
<dbReference type="InterPro" id="IPR016007">
    <property type="entry name" value="Alpha_rhamnosid"/>
</dbReference>
<evidence type="ECO:0000313" key="7">
    <source>
        <dbReference type="Proteomes" id="UP000636891"/>
    </source>
</evidence>
<dbReference type="Gene3D" id="1.50.10.10">
    <property type="match status" value="1"/>
</dbReference>
<keyword evidence="3 6" id="KW-0378">Hydrolase</keyword>
<gene>
    <name evidence="6" type="ORF">H8S08_02255</name>
</gene>
<dbReference type="SUPFAM" id="SSF48208">
    <property type="entry name" value="Six-hairpin glycosidases"/>
    <property type="match status" value="1"/>
</dbReference>
<organism evidence="6 7">
    <name type="scientific">Alistipes hominis</name>
    <dbReference type="NCBI Taxonomy" id="2763015"/>
    <lineage>
        <taxon>Bacteria</taxon>
        <taxon>Pseudomonadati</taxon>
        <taxon>Bacteroidota</taxon>
        <taxon>Bacteroidia</taxon>
        <taxon>Bacteroidales</taxon>
        <taxon>Rikenellaceae</taxon>
        <taxon>Alistipes</taxon>
    </lineage>
</organism>
<dbReference type="Gene3D" id="2.60.40.10">
    <property type="entry name" value="Immunoglobulins"/>
    <property type="match status" value="1"/>
</dbReference>
<feature type="domain" description="Alpha-L-rhamnosidase C-terminal" evidence="5">
    <location>
        <begin position="655"/>
        <end position="723"/>
    </location>
</feature>
<dbReference type="InterPro" id="IPR035396">
    <property type="entry name" value="Bac_rhamnosid6H"/>
</dbReference>
<dbReference type="Pfam" id="PF17389">
    <property type="entry name" value="Bac_rhamnosid6H"/>
    <property type="match status" value="1"/>
</dbReference>
<dbReference type="Gene3D" id="2.60.120.260">
    <property type="entry name" value="Galactose-binding domain-like"/>
    <property type="match status" value="1"/>
</dbReference>
<dbReference type="InterPro" id="IPR008928">
    <property type="entry name" value="6-hairpin_glycosidase_sf"/>
</dbReference>
<dbReference type="InterPro" id="IPR013783">
    <property type="entry name" value="Ig-like_fold"/>
</dbReference>
<feature type="domain" description="Alpha-L-rhamnosidase six-hairpin glycosidase" evidence="4">
    <location>
        <begin position="310"/>
        <end position="651"/>
    </location>
</feature>
<evidence type="ECO:0000256" key="3">
    <source>
        <dbReference type="ARBA" id="ARBA00022801"/>
    </source>
</evidence>